<organism evidence="1 2">
    <name type="scientific">Tannerella sp. oral taxon BU063 isolate Cell 1/3</name>
    <dbReference type="NCBI Taxonomy" id="1411022"/>
    <lineage>
        <taxon>Bacteria</taxon>
        <taxon>Pseudomonadati</taxon>
        <taxon>Bacteroidota</taxon>
        <taxon>Bacteroidia</taxon>
        <taxon>Bacteroidales</taxon>
        <taxon>Tannerellaceae</taxon>
        <taxon>Tannerella</taxon>
    </lineage>
</organism>
<feature type="non-terminal residue" evidence="1">
    <location>
        <position position="107"/>
    </location>
</feature>
<proteinExistence type="predicted"/>
<evidence type="ECO:0008006" key="3">
    <source>
        <dbReference type="Google" id="ProtNLM"/>
    </source>
</evidence>
<gene>
    <name evidence="1" type="ORF">T230_01920</name>
</gene>
<evidence type="ECO:0000313" key="1">
    <source>
        <dbReference type="EMBL" id="ETK10668.1"/>
    </source>
</evidence>
<sequence>MSTIQITKGRIETLDLGNFRLHVYYTNDALGDISYIVEGPDGLVTLEQPLFKDNIAEFNAYEASLGKPTLQRITDYHLGGTADQPILMPQGMHAFTQGEVYGGMMKH</sequence>
<dbReference type="Proteomes" id="UP000034982">
    <property type="component" value="Unassembled WGS sequence"/>
</dbReference>
<dbReference type="AlphaFoldDB" id="W2CUD5"/>
<reference evidence="1 2" key="1">
    <citation type="submission" date="2013-11" db="EMBL/GenBank/DDBJ databases">
        <title>Single cell genomics of uncultured Tannerella BU063 (oral taxon 286).</title>
        <authorList>
            <person name="Beall C.J."/>
            <person name="Campbell A.G."/>
            <person name="Griffen A.L."/>
            <person name="Podar M."/>
            <person name="Leys E.J."/>
        </authorList>
    </citation>
    <scope>NUCLEOTIDE SEQUENCE [LARGE SCALE GENOMIC DNA]</scope>
    <source>
        <strain evidence="1">Cell 1/3</strain>
    </source>
</reference>
<evidence type="ECO:0000313" key="2">
    <source>
        <dbReference type="Proteomes" id="UP000034982"/>
    </source>
</evidence>
<accession>W2CUD5</accession>
<comment type="caution">
    <text evidence="1">The sequence shown here is derived from an EMBL/GenBank/DDBJ whole genome shotgun (WGS) entry which is preliminary data.</text>
</comment>
<protein>
    <recommendedName>
        <fullName evidence="3">MBL fold metallo-hydrolase</fullName>
    </recommendedName>
</protein>
<name>W2CUD5_9BACT</name>
<dbReference type="EMBL" id="AYYE01000390">
    <property type="protein sequence ID" value="ETK10668.1"/>
    <property type="molecule type" value="Genomic_DNA"/>
</dbReference>